<evidence type="ECO:0000256" key="2">
    <source>
        <dbReference type="ARBA" id="ARBA00004123"/>
    </source>
</evidence>
<comment type="subunit">
    <text evidence="5">Homodimer.</text>
</comment>
<dbReference type="PRINTS" id="PR00188">
    <property type="entry name" value="PLANTGLOBIN"/>
</dbReference>
<evidence type="ECO:0000256" key="7">
    <source>
        <dbReference type="ARBA" id="ARBA00022617"/>
    </source>
</evidence>
<dbReference type="InterPro" id="IPR000971">
    <property type="entry name" value="Globin"/>
</dbReference>
<dbReference type="Pfam" id="PF00042">
    <property type="entry name" value="Globin"/>
    <property type="match status" value="1"/>
</dbReference>
<evidence type="ECO:0000256" key="3">
    <source>
        <dbReference type="ARBA" id="ARBA00004496"/>
    </source>
</evidence>
<protein>
    <submittedName>
        <fullName evidence="16">Non-symbiotic hemoglobin</fullName>
    </submittedName>
</protein>
<dbReference type="GO" id="GO:0005737">
    <property type="term" value="C:cytoplasm"/>
    <property type="evidence" value="ECO:0007669"/>
    <property type="project" value="UniProtKB-SubCell"/>
</dbReference>
<dbReference type="PANTHER" id="PTHR22924">
    <property type="entry name" value="LEGHEMOGLOBIN-RELATED"/>
    <property type="match status" value="1"/>
</dbReference>
<feature type="region of interest" description="Disordered" evidence="14">
    <location>
        <begin position="34"/>
        <end position="58"/>
    </location>
</feature>
<feature type="domain" description="Globin" evidence="15">
    <location>
        <begin position="329"/>
        <end position="478"/>
    </location>
</feature>
<name>A0A2Z7D8H2_9LAMI</name>
<dbReference type="Proteomes" id="UP000250235">
    <property type="component" value="Unassembled WGS sequence"/>
</dbReference>
<evidence type="ECO:0000256" key="11">
    <source>
        <dbReference type="ARBA" id="ARBA00023242"/>
    </source>
</evidence>
<dbReference type="EMBL" id="KQ990517">
    <property type="protein sequence ID" value="KZV53386.1"/>
    <property type="molecule type" value="Genomic_DNA"/>
</dbReference>
<evidence type="ECO:0000259" key="15">
    <source>
        <dbReference type="PROSITE" id="PS01033"/>
    </source>
</evidence>
<keyword evidence="7 13" id="KW-0349">Heme</keyword>
<keyword evidence="17" id="KW-1185">Reference proteome</keyword>
<evidence type="ECO:0000256" key="8">
    <source>
        <dbReference type="ARBA" id="ARBA00022723"/>
    </source>
</evidence>
<keyword evidence="11" id="KW-0539">Nucleus</keyword>
<keyword evidence="10 13" id="KW-0408">Iron</keyword>
<dbReference type="GO" id="GO:0016491">
    <property type="term" value="F:oxidoreductase activity"/>
    <property type="evidence" value="ECO:0007669"/>
    <property type="project" value="UniProtKB-KW"/>
</dbReference>
<keyword evidence="8 13" id="KW-0479">Metal-binding</keyword>
<evidence type="ECO:0000256" key="12">
    <source>
        <dbReference type="ARBA" id="ARBA00048118"/>
    </source>
</evidence>
<dbReference type="GO" id="GO:0005634">
    <property type="term" value="C:nucleus"/>
    <property type="evidence" value="ECO:0007669"/>
    <property type="project" value="UniProtKB-SubCell"/>
</dbReference>
<evidence type="ECO:0000256" key="9">
    <source>
        <dbReference type="ARBA" id="ARBA00023002"/>
    </source>
</evidence>
<dbReference type="InterPro" id="IPR019824">
    <property type="entry name" value="Leghaemoglobin_Fe_BS"/>
</dbReference>
<dbReference type="OrthoDB" id="436496at2759"/>
<dbReference type="PANTHER" id="PTHR22924:SF98">
    <property type="entry name" value="NON-SYMBIOTIC HEMOGLOBIN 3"/>
    <property type="match status" value="1"/>
</dbReference>
<evidence type="ECO:0000256" key="5">
    <source>
        <dbReference type="ARBA" id="ARBA00011738"/>
    </source>
</evidence>
<dbReference type="GO" id="GO:0020037">
    <property type="term" value="F:heme binding"/>
    <property type="evidence" value="ECO:0007669"/>
    <property type="project" value="InterPro"/>
</dbReference>
<accession>A0A2Z7D8H2</accession>
<evidence type="ECO:0000313" key="17">
    <source>
        <dbReference type="Proteomes" id="UP000250235"/>
    </source>
</evidence>
<dbReference type="SUPFAM" id="SSF46458">
    <property type="entry name" value="Globin-like"/>
    <property type="match status" value="1"/>
</dbReference>
<reference evidence="16 17" key="1">
    <citation type="journal article" date="2015" name="Proc. Natl. Acad. Sci. U.S.A.">
        <title>The resurrection genome of Boea hygrometrica: A blueprint for survival of dehydration.</title>
        <authorList>
            <person name="Xiao L."/>
            <person name="Yang G."/>
            <person name="Zhang L."/>
            <person name="Yang X."/>
            <person name="Zhao S."/>
            <person name="Ji Z."/>
            <person name="Zhou Q."/>
            <person name="Hu M."/>
            <person name="Wang Y."/>
            <person name="Chen M."/>
            <person name="Xu Y."/>
            <person name="Jin H."/>
            <person name="Xiao X."/>
            <person name="Hu G."/>
            <person name="Bao F."/>
            <person name="Hu Y."/>
            <person name="Wan P."/>
            <person name="Li L."/>
            <person name="Deng X."/>
            <person name="Kuang T."/>
            <person name="Xiang C."/>
            <person name="Zhu J.K."/>
            <person name="Oliver M.J."/>
            <person name="He Y."/>
        </authorList>
    </citation>
    <scope>NUCLEOTIDE SEQUENCE [LARGE SCALE GENOMIC DNA]</scope>
    <source>
        <strain evidence="17">cv. XS01</strain>
    </source>
</reference>
<sequence length="485" mass="54806">METDRVGLILDRTLELKSKITNCIHKKTTNVEKEDAGAVSQVSKGSPDAGNQEDGDEETESLLNIRDALDSLEGQLAALQALQQQQWYEKEAALTEIEYCQKKLLKELKEYKGKELEVIHEAIAFASETEDNNDLLLPPYPSRPSRSAVSDKDYLPSFPSTRKFSQNGAVDNGLIDRDQRQSGSRRTLKGLKQAQFLQSHIMDICNINKIGCDNPITTLYCHNSKCFCIVMKCFQHLKVTSIFRNDSSSLIFRGCSLNVLVLIHLQFLGIISSASPSSNFSRKKNLQLQSSNDLSWLKMDGSWQRQYLYCRTPKNSRCVEKKHGVEVKAFTEEQEALVTKSWKVMKKDSGELGLKFFLKIFEIAPSAKKLFRFLKDSDVPLEQNPKLKPHAITVFVMTCEAAVQLRKAGKPVVKDSSLKDLGATHFTYGVVDEHFEVTKFALLETIKEAVPEMWSPEMRNAWAEAYDQLVDAIKAEMKPTSLFSN</sequence>
<evidence type="ECO:0000256" key="13">
    <source>
        <dbReference type="RuleBase" id="RU000625"/>
    </source>
</evidence>
<comment type="subcellular location">
    <subcellularLocation>
        <location evidence="3">Cytoplasm</location>
    </subcellularLocation>
    <subcellularLocation>
        <location evidence="2">Nucleus</location>
    </subcellularLocation>
</comment>
<keyword evidence="9" id="KW-0560">Oxidoreductase</keyword>
<dbReference type="GO" id="GO:0046872">
    <property type="term" value="F:metal ion binding"/>
    <property type="evidence" value="ECO:0007669"/>
    <property type="project" value="UniProtKB-KW"/>
</dbReference>
<dbReference type="Gene3D" id="1.10.490.10">
    <property type="entry name" value="Globins"/>
    <property type="match status" value="1"/>
</dbReference>
<evidence type="ECO:0000256" key="1">
    <source>
        <dbReference type="ARBA" id="ARBA00001970"/>
    </source>
</evidence>
<dbReference type="PROSITE" id="PS00208">
    <property type="entry name" value="PLANT_GLOBIN"/>
    <property type="match status" value="1"/>
</dbReference>
<dbReference type="InterPro" id="IPR009050">
    <property type="entry name" value="Globin-like_sf"/>
</dbReference>
<evidence type="ECO:0000313" key="16">
    <source>
        <dbReference type="EMBL" id="KZV53386.1"/>
    </source>
</evidence>
<gene>
    <name evidence="16" type="ORF">F511_06528</name>
</gene>
<keyword evidence="6" id="KW-0963">Cytoplasm</keyword>
<dbReference type="CDD" id="cd14784">
    <property type="entry name" value="class1_nsHb-like"/>
    <property type="match status" value="1"/>
</dbReference>
<evidence type="ECO:0000256" key="6">
    <source>
        <dbReference type="ARBA" id="ARBA00022490"/>
    </source>
</evidence>
<dbReference type="PROSITE" id="PS01033">
    <property type="entry name" value="GLOBIN"/>
    <property type="match status" value="1"/>
</dbReference>
<dbReference type="AlphaFoldDB" id="A0A2Z7D8H2"/>
<evidence type="ECO:0000256" key="10">
    <source>
        <dbReference type="ARBA" id="ARBA00023004"/>
    </source>
</evidence>
<proteinExistence type="inferred from homology"/>
<dbReference type="GO" id="GO:0019825">
    <property type="term" value="F:oxygen binding"/>
    <property type="evidence" value="ECO:0007669"/>
    <property type="project" value="InterPro"/>
</dbReference>
<dbReference type="InterPro" id="IPR001032">
    <property type="entry name" value="Leghaemoglobin-like"/>
</dbReference>
<comment type="catalytic activity">
    <reaction evidence="12">
        <text>Fe(III)-heme b-[protein] + nitric oxide + H2O = Fe(II)-heme b-[protein] + nitrite + 2 H(+)</text>
        <dbReference type="Rhea" id="RHEA:77711"/>
        <dbReference type="Rhea" id="RHEA-COMP:18975"/>
        <dbReference type="Rhea" id="RHEA-COMP:18976"/>
        <dbReference type="ChEBI" id="CHEBI:15377"/>
        <dbReference type="ChEBI" id="CHEBI:15378"/>
        <dbReference type="ChEBI" id="CHEBI:16301"/>
        <dbReference type="ChEBI" id="CHEBI:16480"/>
        <dbReference type="ChEBI" id="CHEBI:55376"/>
        <dbReference type="ChEBI" id="CHEBI:60344"/>
    </reaction>
    <physiologicalReaction direction="right-to-left" evidence="12">
        <dbReference type="Rhea" id="RHEA:77713"/>
    </physiologicalReaction>
</comment>
<organism evidence="16 17">
    <name type="scientific">Dorcoceras hygrometricum</name>
    <dbReference type="NCBI Taxonomy" id="472368"/>
    <lineage>
        <taxon>Eukaryota</taxon>
        <taxon>Viridiplantae</taxon>
        <taxon>Streptophyta</taxon>
        <taxon>Embryophyta</taxon>
        <taxon>Tracheophyta</taxon>
        <taxon>Spermatophyta</taxon>
        <taxon>Magnoliopsida</taxon>
        <taxon>eudicotyledons</taxon>
        <taxon>Gunneridae</taxon>
        <taxon>Pentapetalae</taxon>
        <taxon>asterids</taxon>
        <taxon>lamiids</taxon>
        <taxon>Lamiales</taxon>
        <taxon>Gesneriaceae</taxon>
        <taxon>Didymocarpoideae</taxon>
        <taxon>Trichosporeae</taxon>
        <taxon>Loxocarpinae</taxon>
        <taxon>Dorcoceras</taxon>
    </lineage>
</organism>
<comment type="similarity">
    <text evidence="4 13">Belongs to the plant globin family.</text>
</comment>
<evidence type="ECO:0000256" key="4">
    <source>
        <dbReference type="ARBA" id="ARBA00007609"/>
    </source>
</evidence>
<comment type="cofactor">
    <cofactor evidence="1">
        <name>heme b</name>
        <dbReference type="ChEBI" id="CHEBI:60344"/>
    </cofactor>
</comment>
<evidence type="ECO:0000256" key="14">
    <source>
        <dbReference type="SAM" id="MobiDB-lite"/>
    </source>
</evidence>
<dbReference type="InterPro" id="IPR012292">
    <property type="entry name" value="Globin/Proto"/>
</dbReference>